<comment type="caution">
    <text evidence="1">The sequence shown here is derived from an EMBL/GenBank/DDBJ whole genome shotgun (WGS) entry which is preliminary data.</text>
</comment>
<sequence>MKCPYCAAAQGRCATTSAGRSITECISCGRVVEERQTQSHHLFHTRAQDSPLCLVTSDLPTLPHSITSSTAEEEAEEDPFEPTGFITAFSTWSLESYPVFAQSSLSFAGHLAELERVLETTSSSSASGPSVVVDNLRAYLQIIDVASILGLDCDISDHAFQLFRDCSSATCLRNRSVEALATAALVQAIREAQEPRTLQEISIAANLPQKEIGKYIKILGEALQLSQPLNSNSISVHMPRFCTLLQLNKSAQELATHIGEVVINNCFCTRRNPLSISAAAIYLASQLEDKRKTQAEICKVTGLTEVTLRKVYKELLENWDDLLPSNYTPAIPPEKAFPSATIASGRPSSMPRISDGVDAEIRPVESRDTTNNDLWKFQSQNVVTSTQETDVDGGGGGGNVGDWQ</sequence>
<name>A0ACB9EPU5_9ASTR</name>
<reference evidence="1 2" key="2">
    <citation type="journal article" date="2022" name="Mol. Ecol. Resour.">
        <title>The genomes of chicory, endive, great burdock and yacon provide insights into Asteraceae paleo-polyploidization history and plant inulin production.</title>
        <authorList>
            <person name="Fan W."/>
            <person name="Wang S."/>
            <person name="Wang H."/>
            <person name="Wang A."/>
            <person name="Jiang F."/>
            <person name="Liu H."/>
            <person name="Zhao H."/>
            <person name="Xu D."/>
            <person name="Zhang Y."/>
        </authorList>
    </citation>
    <scope>NUCLEOTIDE SEQUENCE [LARGE SCALE GENOMIC DNA]</scope>
    <source>
        <strain evidence="2">cv. Yunnan</strain>
        <tissue evidence="1">Leaves</tissue>
    </source>
</reference>
<dbReference type="Proteomes" id="UP001056120">
    <property type="component" value="Linkage Group LG17"/>
</dbReference>
<proteinExistence type="predicted"/>
<dbReference type="EMBL" id="CM042034">
    <property type="protein sequence ID" value="KAI3761049.1"/>
    <property type="molecule type" value="Genomic_DNA"/>
</dbReference>
<protein>
    <submittedName>
        <fullName evidence="1">Uncharacterized protein</fullName>
    </submittedName>
</protein>
<accession>A0ACB9EPU5</accession>
<keyword evidence="2" id="KW-1185">Reference proteome</keyword>
<evidence type="ECO:0000313" key="2">
    <source>
        <dbReference type="Proteomes" id="UP001056120"/>
    </source>
</evidence>
<evidence type="ECO:0000313" key="1">
    <source>
        <dbReference type="EMBL" id="KAI3761049.1"/>
    </source>
</evidence>
<gene>
    <name evidence="1" type="ORF">L1987_51455</name>
</gene>
<organism evidence="1 2">
    <name type="scientific">Smallanthus sonchifolius</name>
    <dbReference type="NCBI Taxonomy" id="185202"/>
    <lineage>
        <taxon>Eukaryota</taxon>
        <taxon>Viridiplantae</taxon>
        <taxon>Streptophyta</taxon>
        <taxon>Embryophyta</taxon>
        <taxon>Tracheophyta</taxon>
        <taxon>Spermatophyta</taxon>
        <taxon>Magnoliopsida</taxon>
        <taxon>eudicotyledons</taxon>
        <taxon>Gunneridae</taxon>
        <taxon>Pentapetalae</taxon>
        <taxon>asterids</taxon>
        <taxon>campanulids</taxon>
        <taxon>Asterales</taxon>
        <taxon>Asteraceae</taxon>
        <taxon>Asteroideae</taxon>
        <taxon>Heliantheae alliance</taxon>
        <taxon>Millerieae</taxon>
        <taxon>Smallanthus</taxon>
    </lineage>
</organism>
<reference evidence="2" key="1">
    <citation type="journal article" date="2022" name="Mol. Ecol. Resour.">
        <title>The genomes of chicory, endive, great burdock and yacon provide insights into Asteraceae palaeo-polyploidization history and plant inulin production.</title>
        <authorList>
            <person name="Fan W."/>
            <person name="Wang S."/>
            <person name="Wang H."/>
            <person name="Wang A."/>
            <person name="Jiang F."/>
            <person name="Liu H."/>
            <person name="Zhao H."/>
            <person name="Xu D."/>
            <person name="Zhang Y."/>
        </authorList>
    </citation>
    <scope>NUCLEOTIDE SEQUENCE [LARGE SCALE GENOMIC DNA]</scope>
    <source>
        <strain evidence="2">cv. Yunnan</strain>
    </source>
</reference>